<dbReference type="Proteomes" id="UP000324585">
    <property type="component" value="Unassembled WGS sequence"/>
</dbReference>
<dbReference type="PANTHER" id="PTHR43798:SF31">
    <property type="entry name" value="AB HYDROLASE SUPERFAMILY PROTEIN YCLE"/>
    <property type="match status" value="1"/>
</dbReference>
<dbReference type="InterPro" id="IPR000073">
    <property type="entry name" value="AB_hydrolase_1"/>
</dbReference>
<dbReference type="SUPFAM" id="SSF53474">
    <property type="entry name" value="alpha/beta-Hydrolases"/>
    <property type="match status" value="1"/>
</dbReference>
<dbReference type="InterPro" id="IPR029058">
    <property type="entry name" value="AB_hydrolase_fold"/>
</dbReference>
<evidence type="ECO:0000313" key="4">
    <source>
        <dbReference type="Proteomes" id="UP000324585"/>
    </source>
</evidence>
<accession>A0A5J4YSS9</accession>
<dbReference type="AlphaFoldDB" id="A0A5J4YSS9"/>
<dbReference type="Pfam" id="PF00561">
    <property type="entry name" value="Abhydrolase_1"/>
    <property type="match status" value="1"/>
</dbReference>
<reference evidence="4" key="1">
    <citation type="journal article" date="2019" name="Nat. Commun.">
        <title>Expansion of phycobilisome linker gene families in mesophilic red algae.</title>
        <authorList>
            <person name="Lee J."/>
            <person name="Kim D."/>
            <person name="Bhattacharya D."/>
            <person name="Yoon H.S."/>
        </authorList>
    </citation>
    <scope>NUCLEOTIDE SEQUENCE [LARGE SCALE GENOMIC DNA]</scope>
    <source>
        <strain evidence="4">CCMP 1328</strain>
    </source>
</reference>
<dbReference type="GO" id="GO:0016020">
    <property type="term" value="C:membrane"/>
    <property type="evidence" value="ECO:0007669"/>
    <property type="project" value="TreeGrafter"/>
</dbReference>
<protein>
    <submittedName>
        <fullName evidence="3">AB hydrolase superfamily protein YdjP</fullName>
    </submittedName>
</protein>
<sequence>MQFAHITSTASLEDPTGVAFVVPDLRGHGESDKPAFGYHVARLAHDVHELIQHACGNEKSVALVGTSMGCAIIWSFLELFGHRQVSAVVLVDQAPLQNRAPDWTLGSNGCYDAESLKRLQTEVMEDFDAFARGNAACCLVDAKRLDPALLDMLVSETKRASQHALCQLMYDHTQLDHRPLCAATQVPALVLVGRKTQIFPWQGPAYVGKLMPKATTVVFPEHDHWLYIEEPALFMKLVECFAQVPEASGLPSEVSDWLFDAKTQL</sequence>
<dbReference type="PANTHER" id="PTHR43798">
    <property type="entry name" value="MONOACYLGLYCEROL LIPASE"/>
    <property type="match status" value="1"/>
</dbReference>
<dbReference type="PRINTS" id="PR00111">
    <property type="entry name" value="ABHYDROLASE"/>
</dbReference>
<proteinExistence type="predicted"/>
<keyword evidence="1 3" id="KW-0378">Hydrolase</keyword>
<dbReference type="OMA" id="HWCYWEK"/>
<evidence type="ECO:0000259" key="2">
    <source>
        <dbReference type="Pfam" id="PF00561"/>
    </source>
</evidence>
<dbReference type="GO" id="GO:0016787">
    <property type="term" value="F:hydrolase activity"/>
    <property type="evidence" value="ECO:0007669"/>
    <property type="project" value="UniProtKB-KW"/>
</dbReference>
<gene>
    <name evidence="3" type="ORF">FVE85_4921</name>
</gene>
<evidence type="ECO:0000313" key="3">
    <source>
        <dbReference type="EMBL" id="KAA8493784.1"/>
    </source>
</evidence>
<dbReference type="Gene3D" id="3.40.50.1820">
    <property type="entry name" value="alpha/beta hydrolase"/>
    <property type="match status" value="1"/>
</dbReference>
<dbReference type="InterPro" id="IPR050266">
    <property type="entry name" value="AB_hydrolase_sf"/>
</dbReference>
<feature type="domain" description="AB hydrolase-1" evidence="2">
    <location>
        <begin position="17"/>
        <end position="231"/>
    </location>
</feature>
<name>A0A5J4YSS9_PORPP</name>
<dbReference type="OrthoDB" id="7130006at2759"/>
<comment type="caution">
    <text evidence="3">The sequence shown here is derived from an EMBL/GenBank/DDBJ whole genome shotgun (WGS) entry which is preliminary data.</text>
</comment>
<dbReference type="EMBL" id="VRMN01000006">
    <property type="protein sequence ID" value="KAA8493784.1"/>
    <property type="molecule type" value="Genomic_DNA"/>
</dbReference>
<keyword evidence="4" id="KW-1185">Reference proteome</keyword>
<evidence type="ECO:0000256" key="1">
    <source>
        <dbReference type="ARBA" id="ARBA00022801"/>
    </source>
</evidence>
<organism evidence="3 4">
    <name type="scientific">Porphyridium purpureum</name>
    <name type="common">Red alga</name>
    <name type="synonym">Porphyridium cruentum</name>
    <dbReference type="NCBI Taxonomy" id="35688"/>
    <lineage>
        <taxon>Eukaryota</taxon>
        <taxon>Rhodophyta</taxon>
        <taxon>Bangiophyceae</taxon>
        <taxon>Porphyridiales</taxon>
        <taxon>Porphyridiaceae</taxon>
        <taxon>Porphyridium</taxon>
    </lineage>
</organism>